<keyword evidence="3" id="KW-1185">Reference proteome</keyword>
<proteinExistence type="predicted"/>
<gene>
    <name evidence="2" type="ORF">RRG08_032767</name>
</gene>
<evidence type="ECO:0000313" key="3">
    <source>
        <dbReference type="Proteomes" id="UP001283361"/>
    </source>
</evidence>
<sequence length="77" mass="8519">MCENPHTGNLQGHGSTRVHGNLLFVEKSMSGHGTERSEKKTQRDTVSLKEAIKLAAATRLSSAVYTSHQTIIRDQRD</sequence>
<evidence type="ECO:0000313" key="2">
    <source>
        <dbReference type="EMBL" id="KAK3752476.1"/>
    </source>
</evidence>
<accession>A0AAE0YPN7</accession>
<comment type="caution">
    <text evidence="2">The sequence shown here is derived from an EMBL/GenBank/DDBJ whole genome shotgun (WGS) entry which is preliminary data.</text>
</comment>
<protein>
    <submittedName>
        <fullName evidence="2">Uncharacterized protein</fullName>
    </submittedName>
</protein>
<dbReference type="Proteomes" id="UP001283361">
    <property type="component" value="Unassembled WGS sequence"/>
</dbReference>
<reference evidence="2" key="1">
    <citation type="journal article" date="2023" name="G3 (Bethesda)">
        <title>A reference genome for the long-term kleptoplast-retaining sea slug Elysia crispata morphotype clarki.</title>
        <authorList>
            <person name="Eastman K.E."/>
            <person name="Pendleton A.L."/>
            <person name="Shaikh M.A."/>
            <person name="Suttiyut T."/>
            <person name="Ogas R."/>
            <person name="Tomko P."/>
            <person name="Gavelis G."/>
            <person name="Widhalm J.R."/>
            <person name="Wisecaver J.H."/>
        </authorList>
    </citation>
    <scope>NUCLEOTIDE SEQUENCE</scope>
    <source>
        <strain evidence="2">ECLA1</strain>
    </source>
</reference>
<feature type="region of interest" description="Disordered" evidence="1">
    <location>
        <begin position="1"/>
        <end position="22"/>
    </location>
</feature>
<name>A0AAE0YPN7_9GAST</name>
<feature type="compositionally biased region" description="Polar residues" evidence="1">
    <location>
        <begin position="1"/>
        <end position="14"/>
    </location>
</feature>
<dbReference type="EMBL" id="JAWDGP010005762">
    <property type="protein sequence ID" value="KAK3752476.1"/>
    <property type="molecule type" value="Genomic_DNA"/>
</dbReference>
<evidence type="ECO:0000256" key="1">
    <source>
        <dbReference type="SAM" id="MobiDB-lite"/>
    </source>
</evidence>
<organism evidence="2 3">
    <name type="scientific">Elysia crispata</name>
    <name type="common">lettuce slug</name>
    <dbReference type="NCBI Taxonomy" id="231223"/>
    <lineage>
        <taxon>Eukaryota</taxon>
        <taxon>Metazoa</taxon>
        <taxon>Spiralia</taxon>
        <taxon>Lophotrochozoa</taxon>
        <taxon>Mollusca</taxon>
        <taxon>Gastropoda</taxon>
        <taxon>Heterobranchia</taxon>
        <taxon>Euthyneura</taxon>
        <taxon>Panpulmonata</taxon>
        <taxon>Sacoglossa</taxon>
        <taxon>Placobranchoidea</taxon>
        <taxon>Plakobranchidae</taxon>
        <taxon>Elysia</taxon>
    </lineage>
</organism>
<dbReference type="AlphaFoldDB" id="A0AAE0YPN7"/>